<protein>
    <submittedName>
        <fullName evidence="1">Uncharacterized protein</fullName>
    </submittedName>
</protein>
<sequence>MKDLLNKPEIEDEELEARWIMAEEWNQFEVPQEIDERITELIYWNEEKEHKVLLKLMDEFEAQECYIRKCIWFSTSNYHYRKQEEARGAFYQSAYCKESCIPRRFRNSVSSDLD</sequence>
<dbReference type="RefSeq" id="WP_087939363.1">
    <property type="nucleotide sequence ID" value="NZ_FNAC01000016.1"/>
</dbReference>
<dbReference type="OrthoDB" id="827055at2"/>
<dbReference type="STRING" id="686796.SAMN04488104_101612"/>
<dbReference type="EMBL" id="FNAC01000016">
    <property type="protein sequence ID" value="SDD13458.1"/>
    <property type="molecule type" value="Genomic_DNA"/>
</dbReference>
<gene>
    <name evidence="1" type="ORF">SAMN04488104_101612</name>
</gene>
<organism evidence="1 2">
    <name type="scientific">Algoriphagus faecimaris</name>
    <dbReference type="NCBI Taxonomy" id="686796"/>
    <lineage>
        <taxon>Bacteria</taxon>
        <taxon>Pseudomonadati</taxon>
        <taxon>Bacteroidota</taxon>
        <taxon>Cytophagia</taxon>
        <taxon>Cytophagales</taxon>
        <taxon>Cyclobacteriaceae</taxon>
        <taxon>Algoriphagus</taxon>
    </lineage>
</organism>
<accession>A0A1G6S993</accession>
<dbReference type="AlphaFoldDB" id="A0A1G6S993"/>
<dbReference type="Proteomes" id="UP000199060">
    <property type="component" value="Unassembled WGS sequence"/>
</dbReference>
<name>A0A1G6S993_9BACT</name>
<reference evidence="2" key="1">
    <citation type="submission" date="2016-10" db="EMBL/GenBank/DDBJ databases">
        <authorList>
            <person name="Varghese N."/>
            <person name="Submissions S."/>
        </authorList>
    </citation>
    <scope>NUCLEOTIDE SEQUENCE [LARGE SCALE GENOMIC DNA]</scope>
    <source>
        <strain evidence="2">DSM 23095</strain>
    </source>
</reference>
<keyword evidence="2" id="KW-1185">Reference proteome</keyword>
<proteinExistence type="predicted"/>
<evidence type="ECO:0000313" key="1">
    <source>
        <dbReference type="EMBL" id="SDD13458.1"/>
    </source>
</evidence>
<evidence type="ECO:0000313" key="2">
    <source>
        <dbReference type="Proteomes" id="UP000199060"/>
    </source>
</evidence>